<keyword evidence="7" id="KW-1185">Reference proteome</keyword>
<keyword evidence="2 4" id="KW-0479">Metal-binding</keyword>
<dbReference type="PROSITE" id="PS51007">
    <property type="entry name" value="CYTC"/>
    <property type="match status" value="1"/>
</dbReference>
<gene>
    <name evidence="6" type="ORF">V4F39_14385</name>
</gene>
<dbReference type="PANTHER" id="PTHR30600:SF9">
    <property type="entry name" value="BLR7738 PROTEIN"/>
    <property type="match status" value="1"/>
</dbReference>
<reference evidence="6 7" key="1">
    <citation type="submission" date="2024-02" db="EMBL/GenBank/DDBJ databases">
        <title>Genome sequence of Aquincola sp. MAHUQ-54.</title>
        <authorList>
            <person name="Huq M.A."/>
        </authorList>
    </citation>
    <scope>NUCLEOTIDE SEQUENCE [LARGE SCALE GENOMIC DNA]</scope>
    <source>
        <strain evidence="6 7">MAHUQ-54</strain>
    </source>
</reference>
<dbReference type="GO" id="GO:0004130">
    <property type="term" value="F:cytochrome-c peroxidase activity"/>
    <property type="evidence" value="ECO:0007669"/>
    <property type="project" value="TreeGrafter"/>
</dbReference>
<dbReference type="InterPro" id="IPR051395">
    <property type="entry name" value="Cytochrome_c_Peroxidase/MauG"/>
</dbReference>
<evidence type="ECO:0000256" key="1">
    <source>
        <dbReference type="ARBA" id="ARBA00022617"/>
    </source>
</evidence>
<dbReference type="GO" id="GO:0020037">
    <property type="term" value="F:heme binding"/>
    <property type="evidence" value="ECO:0007669"/>
    <property type="project" value="InterPro"/>
</dbReference>
<feature type="domain" description="Cytochrome c" evidence="5">
    <location>
        <begin position="494"/>
        <end position="776"/>
    </location>
</feature>
<evidence type="ECO:0000313" key="7">
    <source>
        <dbReference type="Proteomes" id="UP001336250"/>
    </source>
</evidence>
<dbReference type="GO" id="GO:0009055">
    <property type="term" value="F:electron transfer activity"/>
    <property type="evidence" value="ECO:0007669"/>
    <property type="project" value="InterPro"/>
</dbReference>
<dbReference type="GO" id="GO:0046872">
    <property type="term" value="F:metal ion binding"/>
    <property type="evidence" value="ECO:0007669"/>
    <property type="project" value="UniProtKB-KW"/>
</dbReference>
<dbReference type="Pfam" id="PF21419">
    <property type="entry name" value="RoxA-like_Cyt-c"/>
    <property type="match status" value="1"/>
</dbReference>
<protein>
    <recommendedName>
        <fullName evidence="5">Cytochrome c domain-containing protein</fullName>
    </recommendedName>
</protein>
<evidence type="ECO:0000256" key="3">
    <source>
        <dbReference type="ARBA" id="ARBA00023004"/>
    </source>
</evidence>
<dbReference type="PANTHER" id="PTHR30600">
    <property type="entry name" value="CYTOCHROME C PEROXIDASE-RELATED"/>
    <property type="match status" value="1"/>
</dbReference>
<dbReference type="InterPro" id="IPR009056">
    <property type="entry name" value="Cyt_c-like_dom"/>
</dbReference>
<dbReference type="AlphaFoldDB" id="A0AAW9QD22"/>
<dbReference type="Proteomes" id="UP001336250">
    <property type="component" value="Unassembled WGS sequence"/>
</dbReference>
<evidence type="ECO:0000259" key="5">
    <source>
        <dbReference type="PROSITE" id="PS51007"/>
    </source>
</evidence>
<keyword evidence="3 4" id="KW-0408">Iron</keyword>
<proteinExistence type="predicted"/>
<dbReference type="EMBL" id="JAZIBG010000028">
    <property type="protein sequence ID" value="MEF7615105.1"/>
    <property type="molecule type" value="Genomic_DNA"/>
</dbReference>
<dbReference type="RefSeq" id="WP_332290215.1">
    <property type="nucleotide sequence ID" value="NZ_JAZIBG010000028.1"/>
</dbReference>
<keyword evidence="1 4" id="KW-0349">Heme</keyword>
<organism evidence="6 7">
    <name type="scientific">Aquincola agrisoli</name>
    <dbReference type="NCBI Taxonomy" id="3119538"/>
    <lineage>
        <taxon>Bacteria</taxon>
        <taxon>Pseudomonadati</taxon>
        <taxon>Pseudomonadota</taxon>
        <taxon>Betaproteobacteria</taxon>
        <taxon>Burkholderiales</taxon>
        <taxon>Sphaerotilaceae</taxon>
        <taxon>Aquincola</taxon>
    </lineage>
</organism>
<name>A0AAW9QD22_9BURK</name>
<dbReference type="InterPro" id="IPR036909">
    <property type="entry name" value="Cyt_c-like_dom_sf"/>
</dbReference>
<dbReference type="SUPFAM" id="SSF46626">
    <property type="entry name" value="Cytochrome c"/>
    <property type="match status" value="1"/>
</dbReference>
<evidence type="ECO:0000256" key="4">
    <source>
        <dbReference type="PROSITE-ProRule" id="PRU00433"/>
    </source>
</evidence>
<evidence type="ECO:0000256" key="2">
    <source>
        <dbReference type="ARBA" id="ARBA00022723"/>
    </source>
</evidence>
<comment type="caution">
    <text evidence="6">The sequence shown here is derived from an EMBL/GenBank/DDBJ whole genome shotgun (WGS) entry which is preliminary data.</text>
</comment>
<sequence length="776" mass="82647">MVERLVRWLMAAAWLLLCTACGGGGGYSGKPAAPAPSSGASAPASFATAQDFLVARVQPRLDYCRTCHVAGGVADTEAGARMRLGADRADDEAHLKASWTAMGGNSPVSRILLMASGQAGAHSGGTPWPVDGDAYRDVSVMLACLDKPDECMPKIAALSTGAVAQAQPLLGGRRGSSAFELHCEGLDGTTPRGDDAELPVDPRTLVVNGANVGKAVYFNAFYENCLVNQPASMQPPKTCGEYRRGRDAGWELLNRGDAIKQGPVVTAAQFGSRWHDWGMSSRPDNFDELLRLQVGLSQAPFDNPYPLPGEDPNLTGGGSGQLPIGYVQTRDAEGRWTGSVSGGYSCASCHAGTIGERAQGLGGMWGLGASALDGAVQARLQRGQSDAVTGFEVGKFVMSDWDSLDTVPNPQKYAASHMPSRQDTPAWWNTGSRPRKFFDGGPSSNSLRILSSAFLLYSGTGAEKRAYSDQIAMNASLAIDSIRAPKYPLPVDTALAEQGAVLFHTKDLWAQPGNAQRIRPAGGNGSCAGCHGAYSPRFVNDKAYLSTPALEGIAAHISPVEAIGTDRLRVDQLSGIFADVWDKSWWSYPEGRPGYVPPESKTPQQEAADENLGAPGRVLGACRWRPGVVGYLAPPLYGVWASAPYLHNGSVPTIEQLLDPSSRPSIWRRQARTVDGVTGPDTRLDALDTARLGWKHDTLSCDPAATTKWLSCAPVRDQATIFESFSGNAPPVQNGSSAERMIYNTRIPGNGNQGHEFTDVLTRQERAALIEYLKTL</sequence>
<accession>A0AAW9QD22</accession>
<dbReference type="Gene3D" id="1.10.760.10">
    <property type="entry name" value="Cytochrome c-like domain"/>
    <property type="match status" value="1"/>
</dbReference>
<evidence type="ECO:0000313" key="6">
    <source>
        <dbReference type="EMBL" id="MEF7615105.1"/>
    </source>
</evidence>